<dbReference type="NCBIfam" id="TIGR02532">
    <property type="entry name" value="IV_pilin_GFxxxE"/>
    <property type="match status" value="1"/>
</dbReference>
<gene>
    <name evidence="1" type="ORF">E7027_06620</name>
</gene>
<organism evidence="1 2">
    <name type="scientific">Candidatus Avelusimicrobium gallicola</name>
    <dbReference type="NCBI Taxonomy" id="2562704"/>
    <lineage>
        <taxon>Bacteria</taxon>
        <taxon>Pseudomonadati</taxon>
        <taxon>Elusimicrobiota</taxon>
        <taxon>Elusimicrobia</taxon>
        <taxon>Elusimicrobiales</taxon>
        <taxon>Elusimicrobiaceae</taxon>
        <taxon>Candidatus Avelusimicrobium</taxon>
    </lineage>
</organism>
<reference evidence="1" key="1">
    <citation type="submission" date="2019-04" db="EMBL/GenBank/DDBJ databases">
        <title>Evolution of Biomass-Degrading Anaerobic Consortia Revealed by Metagenomics.</title>
        <authorList>
            <person name="Peng X."/>
        </authorList>
    </citation>
    <scope>NUCLEOTIDE SEQUENCE</scope>
    <source>
        <strain evidence="1">SIG66</strain>
    </source>
</reference>
<name>A0A928DRF0_9BACT</name>
<dbReference type="AlphaFoldDB" id="A0A928DRF0"/>
<dbReference type="Pfam" id="PF07963">
    <property type="entry name" value="N_methyl"/>
    <property type="match status" value="1"/>
</dbReference>
<dbReference type="Proteomes" id="UP000725649">
    <property type="component" value="Unassembled WGS sequence"/>
</dbReference>
<evidence type="ECO:0000313" key="1">
    <source>
        <dbReference type="EMBL" id="MBE6421776.1"/>
    </source>
</evidence>
<dbReference type="PROSITE" id="PS00409">
    <property type="entry name" value="PROKAR_NTER_METHYL"/>
    <property type="match status" value="1"/>
</dbReference>
<dbReference type="Gene3D" id="3.30.700.10">
    <property type="entry name" value="Glycoprotein, Type 4 Pilin"/>
    <property type="match status" value="1"/>
</dbReference>
<comment type="caution">
    <text evidence="1">The sequence shown here is derived from an EMBL/GenBank/DDBJ whole genome shotgun (WGS) entry which is preliminary data.</text>
</comment>
<dbReference type="InterPro" id="IPR045584">
    <property type="entry name" value="Pilin-like"/>
</dbReference>
<dbReference type="SUPFAM" id="SSF54523">
    <property type="entry name" value="Pili subunits"/>
    <property type="match status" value="1"/>
</dbReference>
<sequence length="156" mass="17741">MKQGFTLIELLVVVLIIGILASVALPQYNMAVAKAEFSEYVTIGNTLFRAEQLYYMANGKYTKDLTELDIQIPASINISFFGDVNSATNWFGGADVGKTKRWNEYRYRVFFTLERSGTRWCLSYKATDFTRKFCDSVAGKKGTQASYYYSEFSSKL</sequence>
<accession>A0A928DRF0</accession>
<dbReference type="EMBL" id="SUVG01000008">
    <property type="protein sequence ID" value="MBE6421776.1"/>
    <property type="molecule type" value="Genomic_DNA"/>
</dbReference>
<evidence type="ECO:0000313" key="2">
    <source>
        <dbReference type="Proteomes" id="UP000725649"/>
    </source>
</evidence>
<protein>
    <submittedName>
        <fullName evidence="1">Type II secretion system protein</fullName>
    </submittedName>
</protein>
<dbReference type="InterPro" id="IPR012902">
    <property type="entry name" value="N_methyl_site"/>
</dbReference>
<proteinExistence type="predicted"/>